<evidence type="ECO:0000313" key="4">
    <source>
        <dbReference type="Proteomes" id="UP000003835"/>
    </source>
</evidence>
<dbReference type="InterPro" id="IPR017853">
    <property type="entry name" value="GH"/>
</dbReference>
<dbReference type="STRING" id="118168.MC7420_5557"/>
<dbReference type="EMBL" id="DS989847">
    <property type="protein sequence ID" value="EDX76123.1"/>
    <property type="molecule type" value="Genomic_DNA"/>
</dbReference>
<dbReference type="AlphaFoldDB" id="B4VPG3"/>
<proteinExistence type="predicted"/>
<keyword evidence="1" id="KW-0732">Signal</keyword>
<protein>
    <recommendedName>
        <fullName evidence="2">Glycosyl hydrolase-like 10 domain-containing protein</fullName>
    </recommendedName>
</protein>
<dbReference type="InterPro" id="IPR003790">
    <property type="entry name" value="GHL10"/>
</dbReference>
<dbReference type="OrthoDB" id="580981at2"/>
<reference evidence="3 4" key="1">
    <citation type="submission" date="2008-07" db="EMBL/GenBank/DDBJ databases">
        <authorList>
            <person name="Tandeau de Marsac N."/>
            <person name="Ferriera S."/>
            <person name="Johnson J."/>
            <person name="Kravitz S."/>
            <person name="Beeson K."/>
            <person name="Sutton G."/>
            <person name="Rogers Y.-H."/>
            <person name="Friedman R."/>
            <person name="Frazier M."/>
            <person name="Venter J.C."/>
        </authorList>
    </citation>
    <scope>NUCLEOTIDE SEQUENCE [LARGE SCALE GENOMIC DNA]</scope>
    <source>
        <strain evidence="3 4">PCC 7420</strain>
    </source>
</reference>
<dbReference type="HOGENOM" id="CLU_029517_1_1_3"/>
<evidence type="ECO:0000259" key="2">
    <source>
        <dbReference type="Pfam" id="PF02638"/>
    </source>
</evidence>
<dbReference type="Proteomes" id="UP000003835">
    <property type="component" value="Unassembled WGS sequence"/>
</dbReference>
<dbReference type="Gene3D" id="3.20.20.80">
    <property type="entry name" value="Glycosidases"/>
    <property type="match status" value="1"/>
</dbReference>
<gene>
    <name evidence="3" type="ORF">MC7420_5557</name>
</gene>
<feature type="domain" description="Glycosyl hydrolase-like 10" evidence="2">
    <location>
        <begin position="47"/>
        <end position="340"/>
    </location>
</feature>
<accession>B4VPG3</accession>
<organism evidence="3 4">
    <name type="scientific">Coleofasciculus chthonoplastes PCC 7420</name>
    <dbReference type="NCBI Taxonomy" id="118168"/>
    <lineage>
        <taxon>Bacteria</taxon>
        <taxon>Bacillati</taxon>
        <taxon>Cyanobacteriota</taxon>
        <taxon>Cyanophyceae</taxon>
        <taxon>Coleofasciculales</taxon>
        <taxon>Coleofasciculaceae</taxon>
        <taxon>Coleofasciculus</taxon>
    </lineage>
</organism>
<dbReference type="eggNOG" id="COG1649">
    <property type="taxonomic scope" value="Bacteria"/>
</dbReference>
<name>B4VPG3_9CYAN</name>
<sequence>MTNDKRQRRFRVFLVLGLVFSIVLLVAKSIVFSPSLARSQTPTKITEIRGVWLTNVASGVLFSPWGINRAIAQLSKLNFNTVYPVVWNRGHTFYPSAVATQEPLLAIMRLNGDVLADILQQGHRQGLRVIPWFEYGFMTPIYSELARRHPTWITQSLTQKSDPENPQLLWLNPLHPEVQQLILDLIKEVVSQYDVDGIQLDDHFGMPVELGYDPYTIERYQQEHYGNSPPNSPLNSEWMRWRANKISEFMGEIVQTVKSIKPDCIISLSPNPQAFAYKHYLQDWQTWVQRGWVDELVLQVYRDELSSFTAELNQPAVRMARRTIPVSIGILTGTLADPISFEQIQAQVEAVRDRAFDGVSFFYWETLWSYLTPESPQQRRRGFRELFPYPAIRLTLDKKAQKYPVN</sequence>
<dbReference type="PANTHER" id="PTHR43405:SF1">
    <property type="entry name" value="GLYCOSYL HYDROLASE DIGH"/>
    <property type="match status" value="1"/>
</dbReference>
<dbReference type="PANTHER" id="PTHR43405">
    <property type="entry name" value="GLYCOSYL HYDROLASE DIGH"/>
    <property type="match status" value="1"/>
</dbReference>
<dbReference type="SUPFAM" id="SSF51445">
    <property type="entry name" value="(Trans)glycosidases"/>
    <property type="match status" value="1"/>
</dbReference>
<dbReference type="InterPro" id="IPR052177">
    <property type="entry name" value="Divisome_Glycosyl_Hydrolase"/>
</dbReference>
<dbReference type="RefSeq" id="WP_006100611.1">
    <property type="nucleotide sequence ID" value="NZ_DS989847.1"/>
</dbReference>
<evidence type="ECO:0000313" key="3">
    <source>
        <dbReference type="EMBL" id="EDX76123.1"/>
    </source>
</evidence>
<keyword evidence="4" id="KW-1185">Reference proteome</keyword>
<dbReference type="Pfam" id="PF02638">
    <property type="entry name" value="GHL10"/>
    <property type="match status" value="1"/>
</dbReference>
<evidence type="ECO:0000256" key="1">
    <source>
        <dbReference type="ARBA" id="ARBA00022729"/>
    </source>
</evidence>